<evidence type="ECO:0000256" key="1">
    <source>
        <dbReference type="ARBA" id="ARBA00004772"/>
    </source>
</evidence>
<proteinExistence type="inferred from homology"/>
<evidence type="ECO:0000256" key="2">
    <source>
        <dbReference type="ARBA" id="ARBA00008133"/>
    </source>
</evidence>
<evidence type="ECO:0000256" key="9">
    <source>
        <dbReference type="RuleBase" id="RU366031"/>
    </source>
</evidence>
<dbReference type="InterPro" id="IPR039793">
    <property type="entry name" value="UROS/Hem4"/>
</dbReference>
<feature type="domain" description="Tetrapyrrole biosynthesis uroporphyrinogen III synthase" evidence="10">
    <location>
        <begin position="23"/>
        <end position="260"/>
    </location>
</feature>
<dbReference type="RefSeq" id="WP_341426977.1">
    <property type="nucleotide sequence ID" value="NZ_JBBUTG010000011.1"/>
</dbReference>
<dbReference type="InterPro" id="IPR036108">
    <property type="entry name" value="4pyrrol_syn_uPrphyn_synt_sf"/>
</dbReference>
<evidence type="ECO:0000256" key="6">
    <source>
        <dbReference type="ARBA" id="ARBA00037589"/>
    </source>
</evidence>
<name>A0ABU9BS48_9BURK</name>
<dbReference type="Pfam" id="PF02602">
    <property type="entry name" value="HEM4"/>
    <property type="match status" value="1"/>
</dbReference>
<dbReference type="PANTHER" id="PTHR38042:SF1">
    <property type="entry name" value="UROPORPHYRINOGEN-III SYNTHASE, CHLOROPLASTIC"/>
    <property type="match status" value="1"/>
</dbReference>
<comment type="catalytic activity">
    <reaction evidence="8 9">
        <text>hydroxymethylbilane = uroporphyrinogen III + H2O</text>
        <dbReference type="Rhea" id="RHEA:18965"/>
        <dbReference type="ChEBI" id="CHEBI:15377"/>
        <dbReference type="ChEBI" id="CHEBI:57308"/>
        <dbReference type="ChEBI" id="CHEBI:57845"/>
        <dbReference type="EC" id="4.2.1.75"/>
    </reaction>
</comment>
<dbReference type="EMBL" id="JBBUTG010000011">
    <property type="protein sequence ID" value="MEK8032554.1"/>
    <property type="molecule type" value="Genomic_DNA"/>
</dbReference>
<comment type="caution">
    <text evidence="11">The sequence shown here is derived from an EMBL/GenBank/DDBJ whole genome shotgun (WGS) entry which is preliminary data.</text>
</comment>
<evidence type="ECO:0000256" key="5">
    <source>
        <dbReference type="ARBA" id="ARBA00023244"/>
    </source>
</evidence>
<comment type="similarity">
    <text evidence="2 9">Belongs to the uroporphyrinogen-III synthase family.</text>
</comment>
<organism evidence="11 12">
    <name type="scientific">Ideonella lacteola</name>
    <dbReference type="NCBI Taxonomy" id="2984193"/>
    <lineage>
        <taxon>Bacteria</taxon>
        <taxon>Pseudomonadati</taxon>
        <taxon>Pseudomonadota</taxon>
        <taxon>Betaproteobacteria</taxon>
        <taxon>Burkholderiales</taxon>
        <taxon>Sphaerotilaceae</taxon>
        <taxon>Ideonella</taxon>
    </lineage>
</organism>
<evidence type="ECO:0000256" key="3">
    <source>
        <dbReference type="ARBA" id="ARBA00013109"/>
    </source>
</evidence>
<dbReference type="Gene3D" id="3.40.50.10090">
    <property type="match status" value="2"/>
</dbReference>
<dbReference type="InterPro" id="IPR003754">
    <property type="entry name" value="4pyrrol_synth_uPrphyn_synth"/>
</dbReference>
<keyword evidence="4 9" id="KW-0456">Lyase</keyword>
<comment type="pathway">
    <text evidence="1 9">Porphyrin-containing compound metabolism; protoporphyrin-IX biosynthesis; coproporphyrinogen-III from 5-aminolevulinate: step 3/4.</text>
</comment>
<gene>
    <name evidence="11" type="ORF">AACH06_17165</name>
</gene>
<dbReference type="Proteomes" id="UP001371218">
    <property type="component" value="Unassembled WGS sequence"/>
</dbReference>
<dbReference type="PANTHER" id="PTHR38042">
    <property type="entry name" value="UROPORPHYRINOGEN-III SYNTHASE, CHLOROPLASTIC"/>
    <property type="match status" value="1"/>
</dbReference>
<keyword evidence="5 9" id="KW-0627">Porphyrin biosynthesis</keyword>
<comment type="function">
    <text evidence="6 9">Catalyzes cyclization of the linear tetrapyrrole, hydroxymethylbilane, to the macrocyclic uroporphyrinogen III.</text>
</comment>
<dbReference type="CDD" id="cd06578">
    <property type="entry name" value="HemD"/>
    <property type="match status" value="1"/>
</dbReference>
<protein>
    <recommendedName>
        <fullName evidence="7 9">Uroporphyrinogen-III synthase</fullName>
        <ecNumber evidence="3 9">4.2.1.75</ecNumber>
    </recommendedName>
</protein>
<evidence type="ECO:0000256" key="8">
    <source>
        <dbReference type="ARBA" id="ARBA00048617"/>
    </source>
</evidence>
<dbReference type="EC" id="4.2.1.75" evidence="3 9"/>
<evidence type="ECO:0000313" key="12">
    <source>
        <dbReference type="Proteomes" id="UP001371218"/>
    </source>
</evidence>
<evidence type="ECO:0000313" key="11">
    <source>
        <dbReference type="EMBL" id="MEK8032554.1"/>
    </source>
</evidence>
<evidence type="ECO:0000259" key="10">
    <source>
        <dbReference type="Pfam" id="PF02602"/>
    </source>
</evidence>
<evidence type="ECO:0000256" key="4">
    <source>
        <dbReference type="ARBA" id="ARBA00023239"/>
    </source>
</evidence>
<accession>A0ABU9BS48</accession>
<dbReference type="GO" id="GO:0004852">
    <property type="term" value="F:uroporphyrinogen-III synthase activity"/>
    <property type="evidence" value="ECO:0007669"/>
    <property type="project" value="UniProtKB-EC"/>
</dbReference>
<keyword evidence="12" id="KW-1185">Reference proteome</keyword>
<reference evidence="11 12" key="1">
    <citation type="submission" date="2024-04" db="EMBL/GenBank/DDBJ databases">
        <title>Novel species of the genus Ideonella isolated from streams.</title>
        <authorList>
            <person name="Lu H."/>
        </authorList>
    </citation>
    <scope>NUCLEOTIDE SEQUENCE [LARGE SCALE GENOMIC DNA]</scope>
    <source>
        <strain evidence="11 12">DXS29W</strain>
    </source>
</reference>
<sequence length="281" mass="29975">MTPPLPTRRCALVTRPRAQGEVWQRKLLTLGVPSELLPLIDIGAAPDPEGLHRWWSAEVQPLATDAPPRYAVLMFVSPNAASSLFRTLPNGWRWPEGLWAAATGPGTVTVLLGAGVPASLIVAPPADAAQFDSESLWSVLKDRVAWPGRQVAIVRGEGGRDWLARTLREAGAEVTFVQSYERRAPVLGAVEQALLARALAEPQDHVWLLSSSEAVDHLRTVAPHADWAASVALASHPRIAEAARHAGFGHVVEVRPVPEAVAEALGTLPAPGQAPSQASAR</sequence>
<evidence type="ECO:0000256" key="7">
    <source>
        <dbReference type="ARBA" id="ARBA00040167"/>
    </source>
</evidence>
<dbReference type="SUPFAM" id="SSF69618">
    <property type="entry name" value="HemD-like"/>
    <property type="match status" value="1"/>
</dbReference>